<dbReference type="RefSeq" id="WP_114606154.1">
    <property type="nucleotide sequence ID" value="NZ_CP031148.1"/>
</dbReference>
<evidence type="ECO:0000313" key="10">
    <source>
        <dbReference type="Proteomes" id="UP000252985"/>
    </source>
</evidence>
<keyword evidence="6 7" id="KW-0592">Phosphate transport</keyword>
<dbReference type="NCBIfam" id="TIGR02135">
    <property type="entry name" value="phoU_full"/>
    <property type="match status" value="1"/>
</dbReference>
<dbReference type="KEGG" id="haq:DU484_13110"/>
<dbReference type="Gene3D" id="1.20.58.220">
    <property type="entry name" value="Phosphate transport system protein phou homolog 2, domain 2"/>
    <property type="match status" value="1"/>
</dbReference>
<dbReference type="EMBL" id="CP031148">
    <property type="protein sequence ID" value="AXG10707.1"/>
    <property type="molecule type" value="Genomic_DNA"/>
</dbReference>
<evidence type="ECO:0000256" key="7">
    <source>
        <dbReference type="PIRNR" id="PIRNR003107"/>
    </source>
</evidence>
<feature type="domain" description="PhoU" evidence="8">
    <location>
        <begin position="20"/>
        <end position="102"/>
    </location>
</feature>
<dbReference type="InterPro" id="IPR038078">
    <property type="entry name" value="PhoU-like_sf"/>
</dbReference>
<name>A0A345EET5_9EURY</name>
<evidence type="ECO:0000259" key="8">
    <source>
        <dbReference type="Pfam" id="PF01895"/>
    </source>
</evidence>
<gene>
    <name evidence="9" type="primary">phoU</name>
    <name evidence="9" type="ORF">DU484_13110</name>
</gene>
<feature type="domain" description="PhoU" evidence="8">
    <location>
        <begin position="120"/>
        <end position="214"/>
    </location>
</feature>
<evidence type="ECO:0000313" key="9">
    <source>
        <dbReference type="EMBL" id="AXG10707.1"/>
    </source>
</evidence>
<dbReference type="GO" id="GO:0045936">
    <property type="term" value="P:negative regulation of phosphate metabolic process"/>
    <property type="evidence" value="ECO:0007669"/>
    <property type="project" value="InterPro"/>
</dbReference>
<dbReference type="InterPro" id="IPR028366">
    <property type="entry name" value="PhoU"/>
</dbReference>
<evidence type="ECO:0000256" key="2">
    <source>
        <dbReference type="ARBA" id="ARBA00008107"/>
    </source>
</evidence>
<dbReference type="PIRSF" id="PIRSF003107">
    <property type="entry name" value="PhoU"/>
    <property type="match status" value="1"/>
</dbReference>
<comment type="subcellular location">
    <subcellularLocation>
        <location evidence="1 7">Cytoplasm</location>
    </subcellularLocation>
</comment>
<protein>
    <recommendedName>
        <fullName evidence="7">Phosphate-specific transport system accessory protein PhoU</fullName>
    </recommendedName>
</protein>
<evidence type="ECO:0000256" key="3">
    <source>
        <dbReference type="ARBA" id="ARBA00011738"/>
    </source>
</evidence>
<dbReference type="InterPro" id="IPR026022">
    <property type="entry name" value="PhoU_dom"/>
</dbReference>
<dbReference type="GO" id="GO:0006817">
    <property type="term" value="P:phosphate ion transport"/>
    <property type="evidence" value="ECO:0007669"/>
    <property type="project" value="UniProtKB-KW"/>
</dbReference>
<dbReference type="GeneID" id="37287934"/>
<dbReference type="AlphaFoldDB" id="A0A345EET5"/>
<dbReference type="GO" id="GO:0030643">
    <property type="term" value="P:intracellular phosphate ion homeostasis"/>
    <property type="evidence" value="ECO:0007669"/>
    <property type="project" value="InterPro"/>
</dbReference>
<keyword evidence="4 7" id="KW-0813">Transport</keyword>
<proteinExistence type="inferred from homology"/>
<comment type="subunit">
    <text evidence="3 7">Homodimer.</text>
</comment>
<dbReference type="FunFam" id="1.20.58.220:FF:000004">
    <property type="entry name" value="Phosphate-specific transport system accessory protein PhoU"/>
    <property type="match status" value="1"/>
</dbReference>
<accession>A0A345EET5</accession>
<sequence>MARTDYQSSLEELRDDVLYMSELVAERLRTGLDALERKDERLAQEVIEGDDEINQMYLELEGECVDLIALQQPVASDLRFIAASFKIITDLERIGDLAVNLGGYTLDAERDLFPDVDMQRIGMTTLEMLEDAMNAYADEDVDACYAVAERDDEVDAMCEAASEVVVRDLIEGDYLADEEDDAETKSLMQDVSRLLLTIRDLERVGDHAVNIAARTLYMAENDDELLY</sequence>
<comment type="function">
    <text evidence="7">Plays a role in the regulation of phosphate uptake.</text>
</comment>
<reference evidence="9 10" key="1">
    <citation type="submission" date="2018-07" db="EMBL/GenBank/DDBJ databases">
        <title>Genome sequences of Haloplanus sp. CBA1112.</title>
        <authorList>
            <person name="Kim Y.B."/>
            <person name="Roh S.W."/>
        </authorList>
    </citation>
    <scope>NUCLEOTIDE SEQUENCE [LARGE SCALE GENOMIC DNA]</scope>
    <source>
        <strain evidence="9 10">CBA1112</strain>
    </source>
</reference>
<dbReference type="PANTHER" id="PTHR42930">
    <property type="entry name" value="PHOSPHATE-SPECIFIC TRANSPORT SYSTEM ACCESSORY PROTEIN PHOU"/>
    <property type="match status" value="1"/>
</dbReference>
<organism evidence="9 10">
    <name type="scientific">Haloplanus rubicundus</name>
    <dbReference type="NCBI Taxonomy" id="1547898"/>
    <lineage>
        <taxon>Archaea</taxon>
        <taxon>Methanobacteriati</taxon>
        <taxon>Methanobacteriota</taxon>
        <taxon>Stenosarchaea group</taxon>
        <taxon>Halobacteria</taxon>
        <taxon>Halobacteriales</taxon>
        <taxon>Haloferacaceae</taxon>
        <taxon>Haloplanus</taxon>
    </lineage>
</organism>
<evidence type="ECO:0000256" key="1">
    <source>
        <dbReference type="ARBA" id="ARBA00004496"/>
    </source>
</evidence>
<evidence type="ECO:0000256" key="5">
    <source>
        <dbReference type="ARBA" id="ARBA00022490"/>
    </source>
</evidence>
<dbReference type="Pfam" id="PF01895">
    <property type="entry name" value="PhoU"/>
    <property type="match status" value="2"/>
</dbReference>
<keyword evidence="5 7" id="KW-0963">Cytoplasm</keyword>
<dbReference type="PANTHER" id="PTHR42930:SF3">
    <property type="entry name" value="PHOSPHATE-SPECIFIC TRANSPORT SYSTEM ACCESSORY PROTEIN PHOU"/>
    <property type="match status" value="1"/>
</dbReference>
<evidence type="ECO:0000256" key="4">
    <source>
        <dbReference type="ARBA" id="ARBA00022448"/>
    </source>
</evidence>
<dbReference type="SUPFAM" id="SSF109755">
    <property type="entry name" value="PhoU-like"/>
    <property type="match status" value="1"/>
</dbReference>
<dbReference type="GO" id="GO:0005737">
    <property type="term" value="C:cytoplasm"/>
    <property type="evidence" value="ECO:0007669"/>
    <property type="project" value="UniProtKB-SubCell"/>
</dbReference>
<comment type="similarity">
    <text evidence="2 7">Belongs to the PhoU family.</text>
</comment>
<dbReference type="Proteomes" id="UP000252985">
    <property type="component" value="Chromosome"/>
</dbReference>
<evidence type="ECO:0000256" key="6">
    <source>
        <dbReference type="ARBA" id="ARBA00022592"/>
    </source>
</evidence>